<keyword evidence="4" id="KW-1185">Reference proteome</keyword>
<organism evidence="3 4">
    <name type="scientific">Triparma laevis f. longispina</name>
    <dbReference type="NCBI Taxonomy" id="1714387"/>
    <lineage>
        <taxon>Eukaryota</taxon>
        <taxon>Sar</taxon>
        <taxon>Stramenopiles</taxon>
        <taxon>Ochrophyta</taxon>
        <taxon>Bolidophyceae</taxon>
        <taxon>Parmales</taxon>
        <taxon>Triparmaceae</taxon>
        <taxon>Triparma</taxon>
    </lineage>
</organism>
<evidence type="ECO:0000313" key="3">
    <source>
        <dbReference type="EMBL" id="GMI01239.1"/>
    </source>
</evidence>
<dbReference type="Proteomes" id="UP001165122">
    <property type="component" value="Unassembled WGS sequence"/>
</dbReference>
<protein>
    <submittedName>
        <fullName evidence="3">Uncharacterized protein</fullName>
    </submittedName>
</protein>
<feature type="transmembrane region" description="Helical" evidence="2">
    <location>
        <begin position="261"/>
        <end position="284"/>
    </location>
</feature>
<accession>A0A9W7F2Z0</accession>
<dbReference type="EMBL" id="BRXW01000032">
    <property type="protein sequence ID" value="GMI01239.1"/>
    <property type="molecule type" value="Genomic_DNA"/>
</dbReference>
<evidence type="ECO:0000256" key="1">
    <source>
        <dbReference type="SAM" id="MobiDB-lite"/>
    </source>
</evidence>
<keyword evidence="2" id="KW-1133">Transmembrane helix</keyword>
<sequence length="291" mass="31621">MNSDENSAPDDYVTIERNATRHGKASEVGGASGSGSGSSTNTTLGLVLKSCDLTDSRFQNADISKAEFQDVVLISSSVINQILKRSAKAIINGGEESGEEEGEEEEEEEEEGEEEEGEEEGDKIDTLKLPDHIVNNPDFEKAKAKLKKGVESKEAKIVTNLITAATGFSVQKNANLYDLQNKMKGERALSILNAIFSDPQVHLALGLAEQLSHARSPPKGLVSVCKNGLGGQMKSNFYEYRKQIEKEQVTIERISMKQRHIVALGISLFTSILIGFFGFISNILSEVVLGN</sequence>
<feature type="region of interest" description="Disordered" evidence="1">
    <location>
        <begin position="94"/>
        <end position="127"/>
    </location>
</feature>
<dbReference type="AlphaFoldDB" id="A0A9W7F2Z0"/>
<name>A0A9W7F2Z0_9STRA</name>
<evidence type="ECO:0000256" key="2">
    <source>
        <dbReference type="SAM" id="Phobius"/>
    </source>
</evidence>
<feature type="region of interest" description="Disordered" evidence="1">
    <location>
        <begin position="1"/>
        <end position="43"/>
    </location>
</feature>
<keyword evidence="2" id="KW-0472">Membrane</keyword>
<reference evidence="4" key="1">
    <citation type="journal article" date="2023" name="Commun. Biol.">
        <title>Genome analysis of Parmales, the sister group of diatoms, reveals the evolutionary specialization of diatoms from phago-mixotrophs to photoautotrophs.</title>
        <authorList>
            <person name="Ban H."/>
            <person name="Sato S."/>
            <person name="Yoshikawa S."/>
            <person name="Yamada K."/>
            <person name="Nakamura Y."/>
            <person name="Ichinomiya M."/>
            <person name="Sato N."/>
            <person name="Blanc-Mathieu R."/>
            <person name="Endo H."/>
            <person name="Kuwata A."/>
            <person name="Ogata H."/>
        </authorList>
    </citation>
    <scope>NUCLEOTIDE SEQUENCE [LARGE SCALE GENOMIC DNA]</scope>
    <source>
        <strain evidence="4">NIES 3700</strain>
    </source>
</reference>
<dbReference type="OrthoDB" id="187416at2759"/>
<evidence type="ECO:0000313" key="4">
    <source>
        <dbReference type="Proteomes" id="UP001165122"/>
    </source>
</evidence>
<comment type="caution">
    <text evidence="3">The sequence shown here is derived from an EMBL/GenBank/DDBJ whole genome shotgun (WGS) entry which is preliminary data.</text>
</comment>
<keyword evidence="2" id="KW-0812">Transmembrane</keyword>
<feature type="compositionally biased region" description="Acidic residues" evidence="1">
    <location>
        <begin position="96"/>
        <end position="122"/>
    </location>
</feature>
<proteinExistence type="predicted"/>
<gene>
    <name evidence="3" type="ORF">TrLO_g9520</name>
</gene>